<dbReference type="GO" id="GO:0006508">
    <property type="term" value="P:proteolysis"/>
    <property type="evidence" value="ECO:0007669"/>
    <property type="project" value="UniProtKB-KW"/>
</dbReference>
<feature type="transmembrane region" description="Helical" evidence="8">
    <location>
        <begin position="79"/>
        <end position="96"/>
    </location>
</feature>
<feature type="transmembrane region" description="Helical" evidence="8">
    <location>
        <begin position="142"/>
        <end position="158"/>
    </location>
</feature>
<keyword evidence="3" id="KW-0645">Protease</keyword>
<gene>
    <name evidence="9" type="ORF">LL038_03340</name>
</gene>
<keyword evidence="4 8" id="KW-0812">Transmembrane</keyword>
<dbReference type="SMART" id="SM00793">
    <property type="entry name" value="AgrB"/>
    <property type="match status" value="1"/>
</dbReference>
<keyword evidence="1" id="KW-1003">Cell membrane</keyword>
<dbReference type="GO" id="GO:0016020">
    <property type="term" value="C:membrane"/>
    <property type="evidence" value="ECO:0007669"/>
    <property type="project" value="InterPro"/>
</dbReference>
<dbReference type="GO" id="GO:0008233">
    <property type="term" value="F:peptidase activity"/>
    <property type="evidence" value="ECO:0007669"/>
    <property type="project" value="UniProtKB-KW"/>
</dbReference>
<keyword evidence="7 8" id="KW-0472">Membrane</keyword>
<evidence type="ECO:0000313" key="10">
    <source>
        <dbReference type="Proteomes" id="UP001164733"/>
    </source>
</evidence>
<evidence type="ECO:0000256" key="8">
    <source>
        <dbReference type="SAM" id="Phobius"/>
    </source>
</evidence>
<evidence type="ECO:0000256" key="5">
    <source>
        <dbReference type="ARBA" id="ARBA00022801"/>
    </source>
</evidence>
<organism evidence="9 10">
    <name type="scientific">Clostridium estertheticum</name>
    <dbReference type="NCBI Taxonomy" id="238834"/>
    <lineage>
        <taxon>Bacteria</taxon>
        <taxon>Bacillati</taxon>
        <taxon>Bacillota</taxon>
        <taxon>Clostridia</taxon>
        <taxon>Eubacteriales</taxon>
        <taxon>Clostridiaceae</taxon>
        <taxon>Clostridium</taxon>
    </lineage>
</organism>
<dbReference type="Proteomes" id="UP001164733">
    <property type="component" value="Chromosome"/>
</dbReference>
<keyword evidence="5" id="KW-0378">Hydrolase</keyword>
<evidence type="ECO:0000256" key="3">
    <source>
        <dbReference type="ARBA" id="ARBA00022670"/>
    </source>
</evidence>
<dbReference type="GO" id="GO:0009372">
    <property type="term" value="P:quorum sensing"/>
    <property type="evidence" value="ECO:0007669"/>
    <property type="project" value="UniProtKB-KW"/>
</dbReference>
<reference evidence="9" key="1">
    <citation type="submission" date="2021-11" db="EMBL/GenBank/DDBJ databases">
        <title>Clostridia strains as spoilage organisms.</title>
        <authorList>
            <person name="Wambui J."/>
            <person name="Stevens M.J.A."/>
            <person name="Stephan R."/>
        </authorList>
    </citation>
    <scope>NUCLEOTIDE SEQUENCE</scope>
    <source>
        <strain evidence="9">CF009</strain>
    </source>
</reference>
<dbReference type="AlphaFoldDB" id="A0AA47I7X7"/>
<keyword evidence="6 8" id="KW-1133">Transmembrane helix</keyword>
<evidence type="ECO:0000256" key="7">
    <source>
        <dbReference type="ARBA" id="ARBA00023136"/>
    </source>
</evidence>
<accession>A0AA47I7X7</accession>
<dbReference type="EMBL" id="CP086239">
    <property type="protein sequence ID" value="WAG61300.1"/>
    <property type="molecule type" value="Genomic_DNA"/>
</dbReference>
<feature type="transmembrane region" description="Helical" evidence="8">
    <location>
        <begin position="44"/>
        <end position="67"/>
    </location>
</feature>
<keyword evidence="2" id="KW-0673">Quorum sensing</keyword>
<evidence type="ECO:0000256" key="6">
    <source>
        <dbReference type="ARBA" id="ARBA00022989"/>
    </source>
</evidence>
<sequence>MNKLICCIVKEISKTNSQFTDLELKKMEYGLLCFFDEVTKIIPYYIIFHLFSLQQYYMVAFMFFCPIRLFSGGFHAKTYWGCFFISFLTFCVIIFIGKYITINILTSIVVLISSILLVYIFSPVDNINKRIKSKERRNKLKNISVIIIFLLSGLSYIIPSRFFTTAVLSILIAVILMMMGYINNGLIKK</sequence>
<dbReference type="RefSeq" id="WP_216120052.1">
    <property type="nucleotide sequence ID" value="NZ_CP086239.1"/>
</dbReference>
<evidence type="ECO:0000256" key="2">
    <source>
        <dbReference type="ARBA" id="ARBA00022654"/>
    </source>
</evidence>
<evidence type="ECO:0000313" key="9">
    <source>
        <dbReference type="EMBL" id="WAG61300.1"/>
    </source>
</evidence>
<feature type="transmembrane region" description="Helical" evidence="8">
    <location>
        <begin position="164"/>
        <end position="182"/>
    </location>
</feature>
<dbReference type="InterPro" id="IPR006741">
    <property type="entry name" value="AgrB"/>
</dbReference>
<feature type="transmembrane region" description="Helical" evidence="8">
    <location>
        <begin position="102"/>
        <end position="121"/>
    </location>
</feature>
<proteinExistence type="predicted"/>
<protein>
    <submittedName>
        <fullName evidence="9">Accessory gene regulator B family protein</fullName>
    </submittedName>
</protein>
<dbReference type="Pfam" id="PF04647">
    <property type="entry name" value="AgrB"/>
    <property type="match status" value="1"/>
</dbReference>
<evidence type="ECO:0000256" key="1">
    <source>
        <dbReference type="ARBA" id="ARBA00022475"/>
    </source>
</evidence>
<evidence type="ECO:0000256" key="4">
    <source>
        <dbReference type="ARBA" id="ARBA00022692"/>
    </source>
</evidence>
<name>A0AA47I7X7_9CLOT</name>